<feature type="transmembrane region" description="Helical" evidence="1">
    <location>
        <begin position="127"/>
        <end position="148"/>
    </location>
</feature>
<feature type="transmembrane region" description="Helical" evidence="1">
    <location>
        <begin position="101"/>
        <end position="121"/>
    </location>
</feature>
<keyword evidence="1" id="KW-0812">Transmembrane</keyword>
<dbReference type="AlphaFoldDB" id="A0A9X4QZK7"/>
<dbReference type="Pfam" id="PF11368">
    <property type="entry name" value="DUF3169"/>
    <property type="match status" value="1"/>
</dbReference>
<dbReference type="RefSeq" id="WP_107517089.1">
    <property type="nucleotide sequence ID" value="NZ_JAMBPY010000007.1"/>
</dbReference>
<feature type="transmembrane region" description="Helical" evidence="1">
    <location>
        <begin position="213"/>
        <end position="232"/>
    </location>
</feature>
<sequence length="239" mass="27203">MKVGRYLLLVLVGALIGGIIGLSFGIFENNGHFSSISFASHEITIIVCLIASLINIILTLVLYKVQKNALTFKSKMNHDIEGQQADEFEEKANMMFMRTSFIYYVQILISLICMLIIVMVNASEGDIFYPIIPYLITIIPSLMIGFFVRKFDSRYPKQGEAQYTEKILDIMDEGERHITLVSMFKIYHINLTLLIIGGMILGLFSLITGINQLLGLLLIIILFIYNAFGYMLKVRKFYL</sequence>
<comment type="caution">
    <text evidence="2">The sequence shown here is derived from an EMBL/GenBank/DDBJ whole genome shotgun (WGS) entry which is preliminary data.</text>
</comment>
<organism evidence="2 3">
    <name type="scientific">Staphylococcus equorum</name>
    <dbReference type="NCBI Taxonomy" id="246432"/>
    <lineage>
        <taxon>Bacteria</taxon>
        <taxon>Bacillati</taxon>
        <taxon>Bacillota</taxon>
        <taxon>Bacilli</taxon>
        <taxon>Bacillales</taxon>
        <taxon>Staphylococcaceae</taxon>
        <taxon>Staphylococcus</taxon>
    </lineage>
</organism>
<feature type="transmembrane region" description="Helical" evidence="1">
    <location>
        <begin position="186"/>
        <end position="207"/>
    </location>
</feature>
<feature type="transmembrane region" description="Helical" evidence="1">
    <location>
        <begin position="7"/>
        <end position="27"/>
    </location>
</feature>
<accession>A0A9X4QZK7</accession>
<keyword evidence="3" id="KW-1185">Reference proteome</keyword>
<gene>
    <name evidence="2" type="ORF">M4L89_11805</name>
</gene>
<evidence type="ECO:0000313" key="2">
    <source>
        <dbReference type="EMBL" id="MDG0846910.1"/>
    </source>
</evidence>
<evidence type="ECO:0000256" key="1">
    <source>
        <dbReference type="SAM" id="Phobius"/>
    </source>
</evidence>
<reference evidence="2" key="1">
    <citation type="submission" date="2022-05" db="EMBL/GenBank/DDBJ databases">
        <title>Comparative genomics of Staphylococcus equorum isolates.</title>
        <authorList>
            <person name="Luelf R.H."/>
        </authorList>
    </citation>
    <scope>NUCLEOTIDE SEQUENCE</scope>
    <source>
        <strain evidence="2">TMW 2.2497</strain>
    </source>
</reference>
<protein>
    <submittedName>
        <fullName evidence="2">DUF3169 family protein</fullName>
    </submittedName>
</protein>
<proteinExistence type="predicted"/>
<evidence type="ECO:0000313" key="3">
    <source>
        <dbReference type="Proteomes" id="UP001152422"/>
    </source>
</evidence>
<keyword evidence="1" id="KW-1133">Transmembrane helix</keyword>
<name>A0A9X4QZK7_9STAP</name>
<dbReference type="InterPro" id="IPR021509">
    <property type="entry name" value="DUF3169"/>
</dbReference>
<dbReference type="EMBL" id="JAMBQA010000007">
    <property type="protein sequence ID" value="MDG0846910.1"/>
    <property type="molecule type" value="Genomic_DNA"/>
</dbReference>
<dbReference type="Proteomes" id="UP001152422">
    <property type="component" value="Unassembled WGS sequence"/>
</dbReference>
<keyword evidence="1" id="KW-0472">Membrane</keyword>
<feature type="transmembrane region" description="Helical" evidence="1">
    <location>
        <begin position="43"/>
        <end position="63"/>
    </location>
</feature>